<gene>
    <name evidence="1" type="ORF">AUR64_19565</name>
</gene>
<dbReference type="RefSeq" id="WP_058583146.1">
    <property type="nucleotide sequence ID" value="NZ_LOPU01000031.1"/>
</dbReference>
<dbReference type="Proteomes" id="UP000054387">
    <property type="component" value="Unassembled WGS sequence"/>
</dbReference>
<dbReference type="EMBL" id="LOPU01000031">
    <property type="protein sequence ID" value="KTG08426.1"/>
    <property type="molecule type" value="Genomic_DNA"/>
</dbReference>
<dbReference type="AlphaFoldDB" id="A0A0W1R549"/>
<comment type="caution">
    <text evidence="1">The sequence shown here is derived from an EMBL/GenBank/DDBJ whole genome shotgun (WGS) entry which is preliminary data.</text>
</comment>
<proteinExistence type="predicted"/>
<sequence length="125" mass="14172">MARKQSTVARVASLQEVLDALDDPDCRTIVRHLDDSMTAQQLSDACDIPLSTTYRKLDRLTDASLLDEQTELRSDGHHTTTYRVSFESVEISLGERRQFEVAIHRPTASADERLAGLWAELRRET</sequence>
<dbReference type="STRING" id="1514971.AUR64_19565"/>
<keyword evidence="2" id="KW-1185">Reference proteome</keyword>
<reference evidence="1 2" key="1">
    <citation type="submission" date="2015-12" db="EMBL/GenBank/DDBJ databases">
        <title>Haloprofundus marisrubri gen. nov., sp. nov., an extremely halophilic archaeon isolated from the Discovery deep brine-seawater interface in the Red Sea.</title>
        <authorList>
            <person name="Zhang G."/>
            <person name="Stingl U."/>
            <person name="Rashid M."/>
        </authorList>
    </citation>
    <scope>NUCLEOTIDE SEQUENCE [LARGE SCALE GENOMIC DNA]</scope>
    <source>
        <strain evidence="1 2">SB9</strain>
    </source>
</reference>
<dbReference type="Pfam" id="PF12840">
    <property type="entry name" value="HTH_20"/>
    <property type="match status" value="1"/>
</dbReference>
<dbReference type="InterPro" id="IPR036388">
    <property type="entry name" value="WH-like_DNA-bd_sf"/>
</dbReference>
<dbReference type="Gene3D" id="1.10.10.10">
    <property type="entry name" value="Winged helix-like DNA-binding domain superfamily/Winged helix DNA-binding domain"/>
    <property type="match status" value="1"/>
</dbReference>
<evidence type="ECO:0000313" key="1">
    <source>
        <dbReference type="EMBL" id="KTG08426.1"/>
    </source>
</evidence>
<organism evidence="1 2">
    <name type="scientific">Haloprofundus marisrubri</name>
    <dbReference type="NCBI Taxonomy" id="1514971"/>
    <lineage>
        <taxon>Archaea</taxon>
        <taxon>Methanobacteriati</taxon>
        <taxon>Methanobacteriota</taxon>
        <taxon>Stenosarchaea group</taxon>
        <taxon>Halobacteria</taxon>
        <taxon>Halobacteriales</taxon>
        <taxon>Haloferacaceae</taxon>
        <taxon>Haloprofundus</taxon>
    </lineage>
</organism>
<evidence type="ECO:0000313" key="2">
    <source>
        <dbReference type="Proteomes" id="UP000054387"/>
    </source>
</evidence>
<dbReference type="SUPFAM" id="SSF46785">
    <property type="entry name" value="Winged helix' DNA-binding domain"/>
    <property type="match status" value="1"/>
</dbReference>
<protein>
    <submittedName>
        <fullName evidence="1">IclR family transcriptional regulator</fullName>
    </submittedName>
</protein>
<name>A0A0W1R549_9EURY</name>
<accession>A0A0W1R549</accession>
<dbReference type="OrthoDB" id="10985at2157"/>
<dbReference type="InterPro" id="IPR036390">
    <property type="entry name" value="WH_DNA-bd_sf"/>
</dbReference>